<comment type="caution">
    <text evidence="2">The sequence shown here is derived from an EMBL/GenBank/DDBJ whole genome shotgun (WGS) entry which is preliminary data.</text>
</comment>
<evidence type="ECO:0000313" key="3">
    <source>
        <dbReference type="Proteomes" id="UP000253226"/>
    </source>
</evidence>
<sequence length="140" mass="14867">MPRLDGMNPILLKTLISLAASNNKSAKSGSLGTDAQLRNRTILYPDEALDLPEWGIAGMPGMILGAAPKTCLFVSDLNVSGPDDNSSENSNSRDKPSDNPSEEIASFSLTLSCTPAPDSSLKSCTIIWKLSLPIAGYRDI</sequence>
<evidence type="ECO:0000256" key="1">
    <source>
        <dbReference type="SAM" id="MobiDB-lite"/>
    </source>
</evidence>
<protein>
    <submittedName>
        <fullName evidence="2">Uncharacterized protein</fullName>
    </submittedName>
</protein>
<proteinExistence type="predicted"/>
<dbReference type="EMBL" id="JPWF01000006">
    <property type="protein sequence ID" value="RCK37036.1"/>
    <property type="molecule type" value="Genomic_DNA"/>
</dbReference>
<gene>
    <name evidence="2" type="ORF">TH19_10775</name>
</gene>
<dbReference type="OrthoDB" id="7366805at2"/>
<dbReference type="RefSeq" id="WP_114102289.1">
    <property type="nucleotide sequence ID" value="NZ_JPWF01000006.1"/>
</dbReference>
<dbReference type="AlphaFoldDB" id="A0A367W6I6"/>
<dbReference type="Proteomes" id="UP000253226">
    <property type="component" value="Unassembled WGS sequence"/>
</dbReference>
<evidence type="ECO:0000313" key="2">
    <source>
        <dbReference type="EMBL" id="RCK37036.1"/>
    </source>
</evidence>
<reference evidence="2 3" key="1">
    <citation type="submission" date="2014-07" db="EMBL/GenBank/DDBJ databases">
        <title>Draft genome sequence of Thalassospira profundimaris 35.</title>
        <authorList>
            <person name="Lai Q."/>
            <person name="Shao Z."/>
        </authorList>
    </citation>
    <scope>NUCLEOTIDE SEQUENCE [LARGE SCALE GENOMIC DNA]</scope>
    <source>
        <strain evidence="2 3">35</strain>
    </source>
</reference>
<accession>A0A367W6I6</accession>
<name>A0A367W6I6_9PROT</name>
<feature type="region of interest" description="Disordered" evidence="1">
    <location>
        <begin position="81"/>
        <end position="102"/>
    </location>
</feature>
<organism evidence="2 3">
    <name type="scientific">Thalassospira profundimaris</name>
    <dbReference type="NCBI Taxonomy" id="502049"/>
    <lineage>
        <taxon>Bacteria</taxon>
        <taxon>Pseudomonadati</taxon>
        <taxon>Pseudomonadota</taxon>
        <taxon>Alphaproteobacteria</taxon>
        <taxon>Rhodospirillales</taxon>
        <taxon>Thalassospiraceae</taxon>
        <taxon>Thalassospira</taxon>
    </lineage>
</organism>